<name>A0AA41YV14_9HYPH</name>
<proteinExistence type="predicted"/>
<dbReference type="AlphaFoldDB" id="A0AA41YV14"/>
<keyword evidence="2" id="KW-1185">Reference proteome</keyword>
<reference evidence="1" key="1">
    <citation type="submission" date="2022-05" db="EMBL/GenBank/DDBJ databases">
        <authorList>
            <person name="Pankratov T."/>
        </authorList>
    </citation>
    <scope>NUCLEOTIDE SEQUENCE</scope>
    <source>
        <strain evidence="1">BP6-180914</strain>
    </source>
</reference>
<comment type="caution">
    <text evidence="1">The sequence shown here is derived from an EMBL/GenBank/DDBJ whole genome shotgun (WGS) entry which is preliminary data.</text>
</comment>
<organism evidence="1 2">
    <name type="scientific">Lichenifustis flavocetrariae</name>
    <dbReference type="NCBI Taxonomy" id="2949735"/>
    <lineage>
        <taxon>Bacteria</taxon>
        <taxon>Pseudomonadati</taxon>
        <taxon>Pseudomonadota</taxon>
        <taxon>Alphaproteobacteria</taxon>
        <taxon>Hyphomicrobiales</taxon>
        <taxon>Lichenihabitantaceae</taxon>
        <taxon>Lichenifustis</taxon>
    </lineage>
</organism>
<sequence length="176" mass="19387">MRRQSRRHDAQAWRASFAAGVFGALAWGAPARADCHSVMFPTTGIDLRRSLQTQIRDIGITGFGRTQPYRDSTVSIFIGSDVGLVLREQDDLVIEIGVELPLPAEPLEIAKFNALSARLASRFSGEDETKLRARLLDELLAHSANGPWAETSAGVTLDYARAPQSLIVKMHRQKCD</sequence>
<protein>
    <submittedName>
        <fullName evidence="1">Uncharacterized protein</fullName>
    </submittedName>
</protein>
<dbReference type="EMBL" id="JAMOIM010000003">
    <property type="protein sequence ID" value="MCW6507721.1"/>
    <property type="molecule type" value="Genomic_DNA"/>
</dbReference>
<accession>A0AA41YV14</accession>
<evidence type="ECO:0000313" key="1">
    <source>
        <dbReference type="EMBL" id="MCW6507721.1"/>
    </source>
</evidence>
<dbReference type="Proteomes" id="UP001165667">
    <property type="component" value="Unassembled WGS sequence"/>
</dbReference>
<evidence type="ECO:0000313" key="2">
    <source>
        <dbReference type="Proteomes" id="UP001165667"/>
    </source>
</evidence>
<gene>
    <name evidence="1" type="ORF">M8523_06750</name>
</gene>